<evidence type="ECO:0000313" key="9">
    <source>
        <dbReference type="EMBL" id="HIQ81674.1"/>
    </source>
</evidence>
<dbReference type="InterPro" id="IPR004761">
    <property type="entry name" value="Spore_GerAB"/>
</dbReference>
<dbReference type="Pfam" id="PF03845">
    <property type="entry name" value="Spore_permease"/>
    <property type="match status" value="1"/>
</dbReference>
<name>A0A9D0ZLT2_9FIRM</name>
<dbReference type="EMBL" id="DVFZ01000012">
    <property type="protein sequence ID" value="HIQ81674.1"/>
    <property type="molecule type" value="Genomic_DNA"/>
</dbReference>
<dbReference type="GO" id="GO:0016020">
    <property type="term" value="C:membrane"/>
    <property type="evidence" value="ECO:0007669"/>
    <property type="project" value="UniProtKB-SubCell"/>
</dbReference>
<evidence type="ECO:0000256" key="6">
    <source>
        <dbReference type="ARBA" id="ARBA00022989"/>
    </source>
</evidence>
<evidence type="ECO:0000313" key="10">
    <source>
        <dbReference type="Proteomes" id="UP000824260"/>
    </source>
</evidence>
<reference evidence="9" key="1">
    <citation type="submission" date="2020-10" db="EMBL/GenBank/DDBJ databases">
        <authorList>
            <person name="Gilroy R."/>
        </authorList>
    </citation>
    <scope>NUCLEOTIDE SEQUENCE</scope>
    <source>
        <strain evidence="9">ChiSjej6B24-2974</strain>
    </source>
</reference>
<evidence type="ECO:0000256" key="2">
    <source>
        <dbReference type="ARBA" id="ARBA00007998"/>
    </source>
</evidence>
<accession>A0A9D0ZLT2</accession>
<keyword evidence="3" id="KW-0813">Transport</keyword>
<dbReference type="PANTHER" id="PTHR34975">
    <property type="entry name" value="SPORE GERMINATION PROTEIN A2"/>
    <property type="match status" value="1"/>
</dbReference>
<evidence type="ECO:0000256" key="7">
    <source>
        <dbReference type="ARBA" id="ARBA00023136"/>
    </source>
</evidence>
<keyword evidence="7 8" id="KW-0472">Membrane</keyword>
<keyword evidence="4" id="KW-0309">Germination</keyword>
<evidence type="ECO:0000256" key="3">
    <source>
        <dbReference type="ARBA" id="ARBA00022448"/>
    </source>
</evidence>
<feature type="transmembrane region" description="Helical" evidence="8">
    <location>
        <begin position="36"/>
        <end position="55"/>
    </location>
</feature>
<comment type="subcellular location">
    <subcellularLocation>
        <location evidence="1">Membrane</location>
        <topology evidence="1">Multi-pass membrane protein</topology>
    </subcellularLocation>
</comment>
<feature type="transmembrane region" description="Helical" evidence="8">
    <location>
        <begin position="299"/>
        <end position="318"/>
    </location>
</feature>
<evidence type="ECO:0000256" key="4">
    <source>
        <dbReference type="ARBA" id="ARBA00022544"/>
    </source>
</evidence>
<keyword evidence="5 8" id="KW-0812">Transmembrane</keyword>
<feature type="transmembrane region" description="Helical" evidence="8">
    <location>
        <begin position="82"/>
        <end position="102"/>
    </location>
</feature>
<dbReference type="PANTHER" id="PTHR34975:SF2">
    <property type="entry name" value="SPORE GERMINATION PROTEIN A2"/>
    <property type="match status" value="1"/>
</dbReference>
<evidence type="ECO:0000256" key="5">
    <source>
        <dbReference type="ARBA" id="ARBA00022692"/>
    </source>
</evidence>
<feature type="transmembrane region" description="Helical" evidence="8">
    <location>
        <begin position="330"/>
        <end position="348"/>
    </location>
</feature>
<sequence>MRLTLPLSVARPLIFATVSARLIMGVFLDMPWLYNAGWISALAALVLCVPLGMLADSFTRLSGPGDIAGALEREAGKAPTRIICGALCLLAIYETAVTARVLSNTVRHVALSEASAISLLLPLLIVAMLAAYFNGLALGSAARIWVKIIPFLLLIVILLQMKSYHAAWLTPVLGPGAEVLATGAVSASGWLSLTAMIWLCAEKDDHAASLRTPVLGPVLITGIYCALVLALLAMMSPPSVRTDLTRTYQLDKMLANGRASQASQLPLIILWYNSLIFTVSTNLFLGAKLMQLTIPKLDGRLAVLLAGVAAGATAMFGLAEQGTTVELSQWLFALVGALFAVLLLLPVLKGGKKACARSK</sequence>
<feature type="transmembrane region" description="Helical" evidence="8">
    <location>
        <begin position="144"/>
        <end position="161"/>
    </location>
</feature>
<feature type="transmembrane region" description="Helical" evidence="8">
    <location>
        <begin position="213"/>
        <end position="235"/>
    </location>
</feature>
<comment type="caution">
    <text evidence="9">The sequence shown here is derived from an EMBL/GenBank/DDBJ whole genome shotgun (WGS) entry which is preliminary data.</text>
</comment>
<feature type="transmembrane region" description="Helical" evidence="8">
    <location>
        <begin position="181"/>
        <end position="201"/>
    </location>
</feature>
<dbReference type="GO" id="GO:0009847">
    <property type="term" value="P:spore germination"/>
    <property type="evidence" value="ECO:0007669"/>
    <property type="project" value="InterPro"/>
</dbReference>
<feature type="transmembrane region" description="Helical" evidence="8">
    <location>
        <begin position="268"/>
        <end position="287"/>
    </location>
</feature>
<keyword evidence="6 8" id="KW-1133">Transmembrane helix</keyword>
<proteinExistence type="inferred from homology"/>
<feature type="transmembrane region" description="Helical" evidence="8">
    <location>
        <begin position="114"/>
        <end position="132"/>
    </location>
</feature>
<evidence type="ECO:0000256" key="8">
    <source>
        <dbReference type="SAM" id="Phobius"/>
    </source>
</evidence>
<dbReference type="AlphaFoldDB" id="A0A9D0ZLT2"/>
<reference evidence="9" key="2">
    <citation type="journal article" date="2021" name="PeerJ">
        <title>Extensive microbial diversity within the chicken gut microbiome revealed by metagenomics and culture.</title>
        <authorList>
            <person name="Gilroy R."/>
            <person name="Ravi A."/>
            <person name="Getino M."/>
            <person name="Pursley I."/>
            <person name="Horton D.L."/>
            <person name="Alikhan N.F."/>
            <person name="Baker D."/>
            <person name="Gharbi K."/>
            <person name="Hall N."/>
            <person name="Watson M."/>
            <person name="Adriaenssens E.M."/>
            <person name="Foster-Nyarko E."/>
            <person name="Jarju S."/>
            <person name="Secka A."/>
            <person name="Antonio M."/>
            <person name="Oren A."/>
            <person name="Chaudhuri R.R."/>
            <person name="La Ragione R."/>
            <person name="Hildebrand F."/>
            <person name="Pallen M.J."/>
        </authorList>
    </citation>
    <scope>NUCLEOTIDE SEQUENCE</scope>
    <source>
        <strain evidence="9">ChiSjej6B24-2974</strain>
    </source>
</reference>
<gene>
    <name evidence="9" type="ORF">IAA52_01080</name>
</gene>
<protein>
    <submittedName>
        <fullName evidence="9">GerAB/ArcD/ProY family transporter</fullName>
    </submittedName>
</protein>
<comment type="similarity">
    <text evidence="2">Belongs to the amino acid-polyamine-organocation (APC) superfamily. Spore germination protein (SGP) (TC 2.A.3.9) family.</text>
</comment>
<evidence type="ECO:0000256" key="1">
    <source>
        <dbReference type="ARBA" id="ARBA00004141"/>
    </source>
</evidence>
<organism evidence="9 10">
    <name type="scientific">Candidatus Pullichristensenella stercorigallinarum</name>
    <dbReference type="NCBI Taxonomy" id="2840909"/>
    <lineage>
        <taxon>Bacteria</taxon>
        <taxon>Bacillati</taxon>
        <taxon>Bacillota</taxon>
        <taxon>Clostridia</taxon>
        <taxon>Candidatus Pullichristensenella</taxon>
    </lineage>
</organism>
<dbReference type="Proteomes" id="UP000824260">
    <property type="component" value="Unassembled WGS sequence"/>
</dbReference>